<evidence type="ECO:0000256" key="2">
    <source>
        <dbReference type="ARBA" id="ARBA00022723"/>
    </source>
</evidence>
<dbReference type="Proteomes" id="UP001491310">
    <property type="component" value="Unassembled WGS sequence"/>
</dbReference>
<dbReference type="EMBL" id="JALJOT010000012">
    <property type="protein sequence ID" value="KAK9904847.1"/>
    <property type="molecule type" value="Genomic_DNA"/>
</dbReference>
<sequence length="137" mass="15592">MGASDDAEEEYSKERPETPKTPKETIMGSSPTRSNVWQETFNPRKNASANYKNVGNQYFDHVPDKTGEYSVWDHVVKGERMKIFHNFDKDNDGYLDANDLQQSFGRTADVKQMIAAADKNGDGKIDYAEFCELLRNS</sequence>
<protein>
    <recommendedName>
        <fullName evidence="6">EF-hand domain-containing protein</fullName>
    </recommendedName>
</protein>
<keyword evidence="2" id="KW-0479">Metal-binding</keyword>
<gene>
    <name evidence="7" type="ORF">WJX75_003743</name>
</gene>
<name>A0ABR2YGJ2_9CHLO</name>
<dbReference type="InterPro" id="IPR008406">
    <property type="entry name" value="DRM/ARP"/>
</dbReference>
<reference evidence="7 8" key="1">
    <citation type="journal article" date="2024" name="Nat. Commun.">
        <title>Phylogenomics reveals the evolutionary origins of lichenization in chlorophyte algae.</title>
        <authorList>
            <person name="Puginier C."/>
            <person name="Libourel C."/>
            <person name="Otte J."/>
            <person name="Skaloud P."/>
            <person name="Haon M."/>
            <person name="Grisel S."/>
            <person name="Petersen M."/>
            <person name="Berrin J.G."/>
            <person name="Delaux P.M."/>
            <person name="Dal Grande F."/>
            <person name="Keller J."/>
        </authorList>
    </citation>
    <scope>NUCLEOTIDE SEQUENCE [LARGE SCALE GENOMIC DNA]</scope>
    <source>
        <strain evidence="7 8">SAG 216-7</strain>
    </source>
</reference>
<dbReference type="SUPFAM" id="SSF47473">
    <property type="entry name" value="EF-hand"/>
    <property type="match status" value="1"/>
</dbReference>
<keyword evidence="4" id="KW-0106">Calcium</keyword>
<feature type="domain" description="EF-hand" evidence="6">
    <location>
        <begin position="105"/>
        <end position="137"/>
    </location>
</feature>
<dbReference type="InterPro" id="IPR018247">
    <property type="entry name" value="EF_Hand_1_Ca_BS"/>
</dbReference>
<dbReference type="SMART" id="SM00054">
    <property type="entry name" value="EFh"/>
    <property type="match status" value="2"/>
</dbReference>
<dbReference type="Pfam" id="PF13499">
    <property type="entry name" value="EF-hand_7"/>
    <property type="match status" value="1"/>
</dbReference>
<evidence type="ECO:0000313" key="7">
    <source>
        <dbReference type="EMBL" id="KAK9904847.1"/>
    </source>
</evidence>
<evidence type="ECO:0000256" key="1">
    <source>
        <dbReference type="ARBA" id="ARBA00010502"/>
    </source>
</evidence>
<dbReference type="Gene3D" id="1.10.238.10">
    <property type="entry name" value="EF-hand"/>
    <property type="match status" value="1"/>
</dbReference>
<comment type="caution">
    <text evidence="7">The sequence shown here is derived from an EMBL/GenBank/DDBJ whole genome shotgun (WGS) entry which is preliminary data.</text>
</comment>
<evidence type="ECO:0000256" key="3">
    <source>
        <dbReference type="ARBA" id="ARBA00022737"/>
    </source>
</evidence>
<dbReference type="InterPro" id="IPR011992">
    <property type="entry name" value="EF-hand-dom_pair"/>
</dbReference>
<dbReference type="PROSITE" id="PS00018">
    <property type="entry name" value="EF_HAND_1"/>
    <property type="match status" value="1"/>
</dbReference>
<dbReference type="CDD" id="cd00051">
    <property type="entry name" value="EFh"/>
    <property type="match status" value="1"/>
</dbReference>
<dbReference type="PANTHER" id="PTHR10891">
    <property type="entry name" value="EF-HAND CALCIUM-BINDING DOMAIN CONTAINING PROTEIN"/>
    <property type="match status" value="1"/>
</dbReference>
<feature type="region of interest" description="Disordered" evidence="5">
    <location>
        <begin position="1"/>
        <end position="36"/>
    </location>
</feature>
<evidence type="ECO:0000259" key="6">
    <source>
        <dbReference type="PROSITE" id="PS50222"/>
    </source>
</evidence>
<dbReference type="InterPro" id="IPR002048">
    <property type="entry name" value="EF_hand_dom"/>
</dbReference>
<organism evidence="7 8">
    <name type="scientific">Coccomyxa subellipsoidea</name>
    <dbReference type="NCBI Taxonomy" id="248742"/>
    <lineage>
        <taxon>Eukaryota</taxon>
        <taxon>Viridiplantae</taxon>
        <taxon>Chlorophyta</taxon>
        <taxon>core chlorophytes</taxon>
        <taxon>Trebouxiophyceae</taxon>
        <taxon>Trebouxiophyceae incertae sedis</taxon>
        <taxon>Coccomyxaceae</taxon>
        <taxon>Coccomyxa</taxon>
    </lineage>
</organism>
<comment type="similarity">
    <text evidence="1">Belongs to the DRM1/ARP family.</text>
</comment>
<feature type="compositionally biased region" description="Basic and acidic residues" evidence="5">
    <location>
        <begin position="10"/>
        <end position="23"/>
    </location>
</feature>
<accession>A0ABR2YGJ2</accession>
<dbReference type="Pfam" id="PF05564">
    <property type="entry name" value="Auxin_repressed"/>
    <property type="match status" value="1"/>
</dbReference>
<feature type="compositionally biased region" description="Polar residues" evidence="5">
    <location>
        <begin position="27"/>
        <end position="36"/>
    </location>
</feature>
<evidence type="ECO:0000256" key="5">
    <source>
        <dbReference type="SAM" id="MobiDB-lite"/>
    </source>
</evidence>
<proteinExistence type="inferred from homology"/>
<keyword evidence="3" id="KW-0677">Repeat</keyword>
<dbReference type="InterPro" id="IPR039647">
    <property type="entry name" value="EF_hand_pair_protein_CML-like"/>
</dbReference>
<dbReference type="PROSITE" id="PS50222">
    <property type="entry name" value="EF_HAND_2"/>
    <property type="match status" value="1"/>
</dbReference>
<keyword evidence="8" id="KW-1185">Reference proteome</keyword>
<evidence type="ECO:0000313" key="8">
    <source>
        <dbReference type="Proteomes" id="UP001491310"/>
    </source>
</evidence>
<evidence type="ECO:0000256" key="4">
    <source>
        <dbReference type="ARBA" id="ARBA00022837"/>
    </source>
</evidence>